<reference evidence="1 2" key="1">
    <citation type="submission" date="2014-04" db="EMBL/GenBank/DDBJ databases">
        <authorList>
            <consortium name="DOE Joint Genome Institute"/>
            <person name="Kuo A."/>
            <person name="Kohler A."/>
            <person name="Nagy L.G."/>
            <person name="Floudas D."/>
            <person name="Copeland A."/>
            <person name="Barry K.W."/>
            <person name="Cichocki N."/>
            <person name="Veneault-Fourrey C."/>
            <person name="LaButti K."/>
            <person name="Lindquist E.A."/>
            <person name="Lipzen A."/>
            <person name="Lundell T."/>
            <person name="Morin E."/>
            <person name="Murat C."/>
            <person name="Sun H."/>
            <person name="Tunlid A."/>
            <person name="Henrissat B."/>
            <person name="Grigoriev I.V."/>
            <person name="Hibbett D.S."/>
            <person name="Martin F."/>
            <person name="Nordberg H.P."/>
            <person name="Cantor M.N."/>
            <person name="Hua S.X."/>
        </authorList>
    </citation>
    <scope>NUCLEOTIDE SEQUENCE [LARGE SCALE GENOMIC DNA]</scope>
    <source>
        <strain evidence="1 2">Foug A</strain>
    </source>
</reference>
<gene>
    <name evidence="1" type="ORF">SCLCIDRAFT_81284</name>
</gene>
<dbReference type="OrthoDB" id="2634326at2759"/>
<evidence type="ECO:0000313" key="2">
    <source>
        <dbReference type="Proteomes" id="UP000053989"/>
    </source>
</evidence>
<dbReference type="EMBL" id="KN822025">
    <property type="protein sequence ID" value="KIM64953.1"/>
    <property type="molecule type" value="Genomic_DNA"/>
</dbReference>
<protein>
    <submittedName>
        <fullName evidence="1">Uncharacterized protein</fullName>
    </submittedName>
</protein>
<evidence type="ECO:0000313" key="1">
    <source>
        <dbReference type="EMBL" id="KIM64953.1"/>
    </source>
</evidence>
<feature type="non-terminal residue" evidence="1">
    <location>
        <position position="1"/>
    </location>
</feature>
<sequence length="79" mass="8998">LVFRNLIAFIAQAQHTLLDIHALLDFIEILHPLLISPPSKPVSVNPTWMGCFMKDTQICEVLYLAGVPVWLVRDEQFIP</sequence>
<feature type="non-terminal residue" evidence="1">
    <location>
        <position position="79"/>
    </location>
</feature>
<accession>A0A0C2ZTW6</accession>
<dbReference type="HOGENOM" id="CLU_124585_1_0_1"/>
<dbReference type="InParanoid" id="A0A0C2ZTW6"/>
<organism evidence="1 2">
    <name type="scientific">Scleroderma citrinum Foug A</name>
    <dbReference type="NCBI Taxonomy" id="1036808"/>
    <lineage>
        <taxon>Eukaryota</taxon>
        <taxon>Fungi</taxon>
        <taxon>Dikarya</taxon>
        <taxon>Basidiomycota</taxon>
        <taxon>Agaricomycotina</taxon>
        <taxon>Agaricomycetes</taxon>
        <taxon>Agaricomycetidae</taxon>
        <taxon>Boletales</taxon>
        <taxon>Sclerodermatineae</taxon>
        <taxon>Sclerodermataceae</taxon>
        <taxon>Scleroderma</taxon>
    </lineage>
</organism>
<keyword evidence="2" id="KW-1185">Reference proteome</keyword>
<name>A0A0C2ZTW6_9AGAM</name>
<reference evidence="2" key="2">
    <citation type="submission" date="2015-01" db="EMBL/GenBank/DDBJ databases">
        <title>Evolutionary Origins and Diversification of the Mycorrhizal Mutualists.</title>
        <authorList>
            <consortium name="DOE Joint Genome Institute"/>
            <consortium name="Mycorrhizal Genomics Consortium"/>
            <person name="Kohler A."/>
            <person name="Kuo A."/>
            <person name="Nagy L.G."/>
            <person name="Floudas D."/>
            <person name="Copeland A."/>
            <person name="Barry K.W."/>
            <person name="Cichocki N."/>
            <person name="Veneault-Fourrey C."/>
            <person name="LaButti K."/>
            <person name="Lindquist E.A."/>
            <person name="Lipzen A."/>
            <person name="Lundell T."/>
            <person name="Morin E."/>
            <person name="Murat C."/>
            <person name="Riley R."/>
            <person name="Ohm R."/>
            <person name="Sun H."/>
            <person name="Tunlid A."/>
            <person name="Henrissat B."/>
            <person name="Grigoriev I.V."/>
            <person name="Hibbett D.S."/>
            <person name="Martin F."/>
        </authorList>
    </citation>
    <scope>NUCLEOTIDE SEQUENCE [LARGE SCALE GENOMIC DNA]</scope>
    <source>
        <strain evidence="2">Foug A</strain>
    </source>
</reference>
<dbReference type="AlphaFoldDB" id="A0A0C2ZTW6"/>
<proteinExistence type="predicted"/>
<dbReference type="Proteomes" id="UP000053989">
    <property type="component" value="Unassembled WGS sequence"/>
</dbReference>